<evidence type="ECO:0000313" key="4">
    <source>
        <dbReference type="Proteomes" id="UP000215144"/>
    </source>
</evidence>
<evidence type="ECO:0000259" key="1">
    <source>
        <dbReference type="Pfam" id="PF21374"/>
    </source>
</evidence>
<name>A0A239WXC2_STRAI</name>
<evidence type="ECO:0000259" key="2">
    <source>
        <dbReference type="Pfam" id="PF22772"/>
    </source>
</evidence>
<dbReference type="AlphaFoldDB" id="A0A239WXC2"/>
<dbReference type="Pfam" id="PF21374">
    <property type="entry name" value="WsaF_N"/>
    <property type="match status" value="1"/>
</dbReference>
<dbReference type="GO" id="GO:0030247">
    <property type="term" value="F:polysaccharide binding"/>
    <property type="evidence" value="ECO:0007669"/>
    <property type="project" value="InterPro"/>
</dbReference>
<dbReference type="RefSeq" id="WP_231909842.1">
    <property type="nucleotide sequence ID" value="NZ_LT906454.1"/>
</dbReference>
<dbReference type="Gene3D" id="3.40.50.11090">
    <property type="match status" value="1"/>
</dbReference>
<dbReference type="Proteomes" id="UP000215144">
    <property type="component" value="Chromosome 1"/>
</dbReference>
<gene>
    <name evidence="3" type="ORF">SAMEA4504048_00859</name>
</gene>
<feature type="domain" description="WsaF N-terminal" evidence="1">
    <location>
        <begin position="148"/>
        <end position="202"/>
    </location>
</feature>
<dbReference type="EMBL" id="LT906454">
    <property type="protein sequence ID" value="SNV38806.1"/>
    <property type="molecule type" value="Genomic_DNA"/>
</dbReference>
<dbReference type="GO" id="GO:0016740">
    <property type="term" value="F:transferase activity"/>
    <property type="evidence" value="ECO:0007669"/>
    <property type="project" value="UniProtKB-KW"/>
</dbReference>
<feature type="domain" description="WsaF C-terminal" evidence="2">
    <location>
        <begin position="246"/>
        <end position="371"/>
    </location>
</feature>
<accession>A0A239WXC2</accession>
<proteinExistence type="predicted"/>
<dbReference type="Gene3D" id="3.40.50.2000">
    <property type="entry name" value="Glycogen Phosphorylase B"/>
    <property type="match status" value="1"/>
</dbReference>
<dbReference type="InterPro" id="IPR048510">
    <property type="entry name" value="WsaF_N"/>
</dbReference>
<reference evidence="3 4" key="1">
    <citation type="submission" date="2017-06" db="EMBL/GenBank/DDBJ databases">
        <authorList>
            <consortium name="Pathogen Informatics"/>
        </authorList>
    </citation>
    <scope>NUCLEOTIDE SEQUENCE [LARGE SCALE GENOMIC DNA]</scope>
    <source>
        <strain evidence="3 4">NCTC11291</strain>
    </source>
</reference>
<dbReference type="Pfam" id="PF22772">
    <property type="entry name" value="WsaF_C"/>
    <property type="match status" value="1"/>
</dbReference>
<keyword evidence="3" id="KW-0808">Transferase</keyword>
<organism evidence="3 4">
    <name type="scientific">Streptococcus acidominimus</name>
    <dbReference type="NCBI Taxonomy" id="1326"/>
    <lineage>
        <taxon>Bacteria</taxon>
        <taxon>Bacillati</taxon>
        <taxon>Bacillota</taxon>
        <taxon>Bacilli</taxon>
        <taxon>Lactobacillales</taxon>
        <taxon>Streptococcaceae</taxon>
        <taxon>Streptococcus</taxon>
    </lineage>
</organism>
<sequence length="414" mass="47567">MKSNLITRAIRSYQQEGTTATIRKIKAYFSNNSQETQQVIHKINMDQLPQMPQFEDLSKADYLNNPYEKPAKLSKNKLNIAWVSPPVGPGGGGHTTISRFVKYLQKQGHHITFYIYHNNTIPQSSKEAQEIFSRSYGIDVDVEDLQDFSNQDMVFATSWETAYAVFNLQSDNLHKFYFVQDFEPIFFGVGSRYMLAEATYKFGFYGITAGKWLTEKVSQYGMEADYFDFGADIDIYKPKTPIIKKKKIAFYARAHTERRGFELGVIALKIFKERNPEYEIEFFGQDMSNYDIPFEFTDRGILNKSELAKVYHESVACLVLSLTNVSLLPLELLVAGCVPVMNDGDNNRMVLGEIDDILYTEAYPVSLAEKLCQTVERSDINEHAQAMCEKYTGLSWDESYKKVETIIRREVLND</sequence>
<dbReference type="InterPro" id="IPR055050">
    <property type="entry name" value="WsaF_C"/>
</dbReference>
<protein>
    <submittedName>
        <fullName evidence="3">Group 1 glycosyl transferase</fullName>
    </submittedName>
</protein>
<dbReference type="SUPFAM" id="SSF53756">
    <property type="entry name" value="UDP-Glycosyltransferase/glycogen phosphorylase"/>
    <property type="match status" value="1"/>
</dbReference>
<dbReference type="KEGG" id="saco:SAME_00859"/>
<evidence type="ECO:0000313" key="3">
    <source>
        <dbReference type="EMBL" id="SNV38806.1"/>
    </source>
</evidence>